<keyword evidence="3" id="KW-1185">Reference proteome</keyword>
<evidence type="ECO:0000259" key="1">
    <source>
        <dbReference type="SMART" id="SM01321"/>
    </source>
</evidence>
<sequence>MPNYRRLHIPGGTYAFTVCLEDRSSSLLVDEIGRLHQCIEKVRLKYPFQTIAWVVLPDHAHMIWQLPQDDYDFAVRWRLIKTHFTKSLEQTRSGRRHGERGIWQRRFWEHLIRDETDLSAQMDYVHWNPVKHGLVADPSDWPHSSWHRYREDWGRAA</sequence>
<proteinExistence type="predicted"/>
<dbReference type="PANTHER" id="PTHR36966:SF1">
    <property type="entry name" value="REP-ASSOCIATED TYROSINE TRANSPOSASE"/>
    <property type="match status" value="1"/>
</dbReference>
<gene>
    <name evidence="2" type="ORF">ACFQDM_03235</name>
</gene>
<reference evidence="3" key="1">
    <citation type="journal article" date="2019" name="Int. J. Syst. Evol. Microbiol.">
        <title>The Global Catalogue of Microorganisms (GCM) 10K type strain sequencing project: providing services to taxonomists for standard genome sequencing and annotation.</title>
        <authorList>
            <consortium name="The Broad Institute Genomics Platform"/>
            <consortium name="The Broad Institute Genome Sequencing Center for Infectious Disease"/>
            <person name="Wu L."/>
            <person name="Ma J."/>
        </authorList>
    </citation>
    <scope>NUCLEOTIDE SEQUENCE [LARGE SCALE GENOMIC DNA]</scope>
    <source>
        <strain evidence="3">CGMCC-1.15741</strain>
    </source>
</reference>
<dbReference type="InterPro" id="IPR002686">
    <property type="entry name" value="Transposase_17"/>
</dbReference>
<dbReference type="Pfam" id="PF01797">
    <property type="entry name" value="Y1_Tnp"/>
    <property type="match status" value="1"/>
</dbReference>
<dbReference type="SUPFAM" id="SSF143422">
    <property type="entry name" value="Transposase IS200-like"/>
    <property type="match status" value="1"/>
</dbReference>
<dbReference type="RefSeq" id="WP_377375411.1">
    <property type="nucleotide sequence ID" value="NZ_JBHSSW010000004.1"/>
</dbReference>
<protein>
    <submittedName>
        <fullName evidence="2">Transposase</fullName>
    </submittedName>
</protein>
<dbReference type="SMART" id="SM01321">
    <property type="entry name" value="Y1_Tnp"/>
    <property type="match status" value="1"/>
</dbReference>
<evidence type="ECO:0000313" key="2">
    <source>
        <dbReference type="EMBL" id="MFC6197071.1"/>
    </source>
</evidence>
<dbReference type="Gene3D" id="3.30.70.1290">
    <property type="entry name" value="Transposase IS200-like"/>
    <property type="match status" value="1"/>
</dbReference>
<dbReference type="PANTHER" id="PTHR36966">
    <property type="entry name" value="REP-ASSOCIATED TYROSINE TRANSPOSASE"/>
    <property type="match status" value="1"/>
</dbReference>
<evidence type="ECO:0000313" key="3">
    <source>
        <dbReference type="Proteomes" id="UP001596303"/>
    </source>
</evidence>
<dbReference type="NCBIfam" id="NF047646">
    <property type="entry name" value="REP_Tyr_transpos"/>
    <property type="match status" value="1"/>
</dbReference>
<feature type="domain" description="Transposase IS200-like" evidence="1">
    <location>
        <begin position="9"/>
        <end position="128"/>
    </location>
</feature>
<dbReference type="EMBL" id="JBHSSW010000004">
    <property type="protein sequence ID" value="MFC6197071.1"/>
    <property type="molecule type" value="Genomic_DNA"/>
</dbReference>
<name>A0ABW1S5Y7_9PROT</name>
<dbReference type="InterPro" id="IPR036515">
    <property type="entry name" value="Transposase_17_sf"/>
</dbReference>
<dbReference type="Proteomes" id="UP001596303">
    <property type="component" value="Unassembled WGS sequence"/>
</dbReference>
<comment type="caution">
    <text evidence="2">The sequence shown here is derived from an EMBL/GenBank/DDBJ whole genome shotgun (WGS) entry which is preliminary data.</text>
</comment>
<accession>A0ABW1S5Y7</accession>
<organism evidence="2 3">
    <name type="scientific">Ponticaulis profundi</name>
    <dbReference type="NCBI Taxonomy" id="2665222"/>
    <lineage>
        <taxon>Bacteria</taxon>
        <taxon>Pseudomonadati</taxon>
        <taxon>Pseudomonadota</taxon>
        <taxon>Alphaproteobacteria</taxon>
        <taxon>Hyphomonadales</taxon>
        <taxon>Hyphomonadaceae</taxon>
        <taxon>Ponticaulis</taxon>
    </lineage>
</organism>
<dbReference type="InterPro" id="IPR052715">
    <property type="entry name" value="RAYT_transposase"/>
</dbReference>